<dbReference type="InterPro" id="IPR020845">
    <property type="entry name" value="AMP-binding_CS"/>
</dbReference>
<evidence type="ECO:0000313" key="2">
    <source>
        <dbReference type="EMBL" id="MBI3014500.1"/>
    </source>
</evidence>
<evidence type="ECO:0000259" key="1">
    <source>
        <dbReference type="Pfam" id="PF00501"/>
    </source>
</evidence>
<gene>
    <name evidence="2" type="ORF">HYY65_05435</name>
</gene>
<dbReference type="EMBL" id="JACPSX010000096">
    <property type="protein sequence ID" value="MBI3014500.1"/>
    <property type="molecule type" value="Genomic_DNA"/>
</dbReference>
<dbReference type="PANTHER" id="PTHR43767:SF1">
    <property type="entry name" value="NONRIBOSOMAL PEPTIDE SYNTHASE PES1 (EUROFUNG)-RELATED"/>
    <property type="match status" value="1"/>
</dbReference>
<dbReference type="SUPFAM" id="SSF56801">
    <property type="entry name" value="Acetyl-CoA synthetase-like"/>
    <property type="match status" value="1"/>
</dbReference>
<dbReference type="PROSITE" id="PS00455">
    <property type="entry name" value="AMP_BINDING"/>
    <property type="match status" value="1"/>
</dbReference>
<evidence type="ECO:0000313" key="3">
    <source>
        <dbReference type="Proteomes" id="UP000741360"/>
    </source>
</evidence>
<dbReference type="InterPro" id="IPR000873">
    <property type="entry name" value="AMP-dep_synth/lig_dom"/>
</dbReference>
<dbReference type="PANTHER" id="PTHR43767">
    <property type="entry name" value="LONG-CHAIN-FATTY-ACID--COA LIGASE"/>
    <property type="match status" value="1"/>
</dbReference>
<organism evidence="2 3">
    <name type="scientific">Tectimicrobiota bacterium</name>
    <dbReference type="NCBI Taxonomy" id="2528274"/>
    <lineage>
        <taxon>Bacteria</taxon>
        <taxon>Pseudomonadati</taxon>
        <taxon>Nitrospinota/Tectimicrobiota group</taxon>
        <taxon>Candidatus Tectimicrobiota</taxon>
    </lineage>
</organism>
<dbReference type="Gene3D" id="3.40.50.980">
    <property type="match status" value="2"/>
</dbReference>
<accession>A0A932M0E4</accession>
<dbReference type="InterPro" id="IPR050237">
    <property type="entry name" value="ATP-dep_AMP-bd_enzyme"/>
</dbReference>
<dbReference type="Pfam" id="PF00501">
    <property type="entry name" value="AMP-binding"/>
    <property type="match status" value="1"/>
</dbReference>
<sequence length="382" mass="43069">MREGCTPWPEDLAGEYREKGYWAPLTLGDMIEDAARRFGPRVAIISDEGDRITYAEMVRKINRLALHLLDLGLRPGEVLVLQVPNIPEFIYLYFAMQKIGAVPLCCLPAHRFTEISQLAELTDAVGYAVPGEESPFNFLELANQVRDRVSKIRYLFNSGRETVKGFINLLRLLEDPIEERVSRKELDRLRPDPEEVAVFLLSGGTTGLPKVIPRTHTDYIYNSRQSSRMARLDENTVFLVALPIAHNFPLACPGIQGCFLNGARVVLCRSPQTTHVFELVDREKVNHLSLVPALINRCLDAPERKDYSLKSLKTITSGGQKVQPELKVRAERTLGCMVQEVFGMAEGLLCYVRQDDPVEVRHQTAGRPICPDDEIRLVDEEG</sequence>
<dbReference type="AlphaFoldDB" id="A0A932M0E4"/>
<feature type="non-terminal residue" evidence="2">
    <location>
        <position position="382"/>
    </location>
</feature>
<name>A0A932M0E4_UNCTE</name>
<feature type="domain" description="AMP-dependent synthetase/ligase" evidence="1">
    <location>
        <begin position="32"/>
        <end position="381"/>
    </location>
</feature>
<dbReference type="Proteomes" id="UP000741360">
    <property type="component" value="Unassembled WGS sequence"/>
</dbReference>
<comment type="caution">
    <text evidence="2">The sequence shown here is derived from an EMBL/GenBank/DDBJ whole genome shotgun (WGS) entry which is preliminary data.</text>
</comment>
<reference evidence="2" key="1">
    <citation type="submission" date="2020-07" db="EMBL/GenBank/DDBJ databases">
        <title>Huge and variable diversity of episymbiotic CPR bacteria and DPANN archaea in groundwater ecosystems.</title>
        <authorList>
            <person name="He C.Y."/>
            <person name="Keren R."/>
            <person name="Whittaker M."/>
            <person name="Farag I.F."/>
            <person name="Doudna J."/>
            <person name="Cate J.H.D."/>
            <person name="Banfield J.F."/>
        </authorList>
    </citation>
    <scope>NUCLEOTIDE SEQUENCE</scope>
    <source>
        <strain evidence="2">NC_groundwater_717_Ag_S-0.2um_59_8</strain>
    </source>
</reference>
<protein>
    <submittedName>
        <fullName evidence="2">AMP-binding protein</fullName>
    </submittedName>
</protein>
<proteinExistence type="predicted"/>